<dbReference type="Gene3D" id="3.30.420.10">
    <property type="entry name" value="Ribonuclease H-like superfamily/Ribonuclease H"/>
    <property type="match status" value="2"/>
</dbReference>
<dbReference type="InterPro" id="IPR006941">
    <property type="entry name" value="RNase_CAF1"/>
</dbReference>
<dbReference type="GO" id="GO:0005634">
    <property type="term" value="C:nucleus"/>
    <property type="evidence" value="ECO:0007669"/>
    <property type="project" value="TreeGrafter"/>
</dbReference>
<dbReference type="PANTHER" id="PTHR15092">
    <property type="entry name" value="POLY A -SPECIFIC RIBONUCLEASE/TARGET OF EGR1, MEMBER 1"/>
    <property type="match status" value="1"/>
</dbReference>
<protein>
    <submittedName>
        <fullName evidence="3">Poly(A)-specific ribonuclease PARN</fullName>
    </submittedName>
</protein>
<evidence type="ECO:0000313" key="3">
    <source>
        <dbReference type="EMBL" id="UJO17277.1"/>
    </source>
</evidence>
<proteinExistence type="inferred from homology"/>
<dbReference type="AlphaFoldDB" id="A0A9Q8LH32"/>
<dbReference type="GO" id="GO:1990431">
    <property type="term" value="P:priRNA 3'-end processing"/>
    <property type="evidence" value="ECO:0007669"/>
    <property type="project" value="TreeGrafter"/>
</dbReference>
<dbReference type="EMBL" id="CP090167">
    <property type="protein sequence ID" value="UJO17277.1"/>
    <property type="molecule type" value="Genomic_DNA"/>
</dbReference>
<organism evidence="3 4">
    <name type="scientific">Passalora fulva</name>
    <name type="common">Tomato leaf mold</name>
    <name type="synonym">Cladosporium fulvum</name>
    <dbReference type="NCBI Taxonomy" id="5499"/>
    <lineage>
        <taxon>Eukaryota</taxon>
        <taxon>Fungi</taxon>
        <taxon>Dikarya</taxon>
        <taxon>Ascomycota</taxon>
        <taxon>Pezizomycotina</taxon>
        <taxon>Dothideomycetes</taxon>
        <taxon>Dothideomycetidae</taxon>
        <taxon>Mycosphaerellales</taxon>
        <taxon>Mycosphaerellaceae</taxon>
        <taxon>Fulvia</taxon>
    </lineage>
</organism>
<evidence type="ECO:0000313" key="4">
    <source>
        <dbReference type="Proteomes" id="UP000756132"/>
    </source>
</evidence>
<dbReference type="Proteomes" id="UP000756132">
    <property type="component" value="Chromosome 5"/>
</dbReference>
<dbReference type="GeneID" id="71986014"/>
<dbReference type="OrthoDB" id="1432093at2759"/>
<gene>
    <name evidence="3" type="ORF">CLAFUR5_06136</name>
</gene>
<sequence>MHTVAARAVAATPSTCGLPRIAVCITARSSFIHSLTHAPLSRAHPRQRRQVRVCSRSYASASSASPSSPAVSLSSSALGWLRRLISNWNLTTLATCTRTSSSDPTTNIAKLSSPITTTKMDVDKVSFYPLLLDIITDISEAHFVAIDLELSGVPSKGSWGKDSGKPTIQQRYLEIKEAAERYQILQIGITCVDQNVHDGKYTLKPYNFDLSPVISERGLDVERIFSFQSGAAEFLLGVNFDIGRPFTMGVPYLSRAEAKVAREKFAMRQDKTSMADIHIKPTETESLAFLERVRGEINAWVKSRNMDTPAYLNIAPVGYDTVKDGQRQAEELSRFEKRLVHQLVRAEFPELVTVSKKGFIQIVRFNKEREDRIAADRRRELEERIGRQKGFRWIIEALHGSNISNLDLRECAKDSVTGEPIFADMDDYKAQFNRAQGILRGNPKVIVGHNCFLDMVYIYRTFIGELPDTVEEFQRALHKLWPVVVDTKYMTTHNCGDISPISSLEQIAEQLSAQTTPILDTDKQHTKYNTMDAFHEAGFDSFLTAQVAVRLSAKLEREGTYIDVEDRRNSAAPTDITNGVANMKLTGNALFELQKEQKANGNVDASEAGGFTPSVPGAQWKRVGDPTLEPTSKDDLFEYDPTDLKHRFTKQDLTIPGGMPRFGSDFWRVYGNKFRVFGTQEGVCALDDSIESPIASDEDGGVEV</sequence>
<evidence type="ECO:0000256" key="2">
    <source>
        <dbReference type="SAM" id="MobiDB-lite"/>
    </source>
</evidence>
<accession>A0A9Q8LH32</accession>
<dbReference type="RefSeq" id="XP_047761643.1">
    <property type="nucleotide sequence ID" value="XM_047905284.1"/>
</dbReference>
<keyword evidence="4" id="KW-1185">Reference proteome</keyword>
<dbReference type="InterPro" id="IPR012337">
    <property type="entry name" value="RNaseH-like_sf"/>
</dbReference>
<comment type="similarity">
    <text evidence="1">Belongs to the CAF1 family.</text>
</comment>
<evidence type="ECO:0000256" key="1">
    <source>
        <dbReference type="ARBA" id="ARBA00008372"/>
    </source>
</evidence>
<dbReference type="PANTHER" id="PTHR15092:SF22">
    <property type="entry name" value="POLY(A)-SPECIFIC RIBONUCLEASE PNLDC1"/>
    <property type="match status" value="1"/>
</dbReference>
<dbReference type="KEGG" id="ffu:CLAFUR5_06136"/>
<feature type="region of interest" description="Disordered" evidence="2">
    <location>
        <begin position="606"/>
        <end position="634"/>
    </location>
</feature>
<reference evidence="3" key="1">
    <citation type="submission" date="2021-12" db="EMBL/GenBank/DDBJ databases">
        <authorList>
            <person name="Zaccaron A."/>
            <person name="Stergiopoulos I."/>
        </authorList>
    </citation>
    <scope>NUCLEOTIDE SEQUENCE</scope>
    <source>
        <strain evidence="3">Race5_Kim</strain>
    </source>
</reference>
<dbReference type="SUPFAM" id="SSF53098">
    <property type="entry name" value="Ribonuclease H-like"/>
    <property type="match status" value="1"/>
</dbReference>
<dbReference type="GO" id="GO:0000175">
    <property type="term" value="F:3'-5'-RNA exonuclease activity"/>
    <property type="evidence" value="ECO:0007669"/>
    <property type="project" value="TreeGrafter"/>
</dbReference>
<dbReference type="InterPro" id="IPR036397">
    <property type="entry name" value="RNaseH_sf"/>
</dbReference>
<dbReference type="GO" id="GO:0003723">
    <property type="term" value="F:RNA binding"/>
    <property type="evidence" value="ECO:0007669"/>
    <property type="project" value="TreeGrafter"/>
</dbReference>
<dbReference type="GO" id="GO:1990432">
    <property type="term" value="P:siRNA 3'-end processing"/>
    <property type="evidence" value="ECO:0007669"/>
    <property type="project" value="TreeGrafter"/>
</dbReference>
<dbReference type="GO" id="GO:0000289">
    <property type="term" value="P:nuclear-transcribed mRNA poly(A) tail shortening"/>
    <property type="evidence" value="ECO:0007669"/>
    <property type="project" value="TreeGrafter"/>
</dbReference>
<dbReference type="Pfam" id="PF04857">
    <property type="entry name" value="CAF1"/>
    <property type="match status" value="1"/>
</dbReference>
<dbReference type="InterPro" id="IPR051181">
    <property type="entry name" value="CAF1_poly(A)_ribonucleases"/>
</dbReference>
<name>A0A9Q8LH32_PASFU</name>
<reference evidence="3" key="2">
    <citation type="journal article" date="2022" name="Microb. Genom.">
        <title>A chromosome-scale genome assembly of the tomato pathogen Cladosporium fulvum reveals a compartmentalized genome architecture and the presence of a dispensable chromosome.</title>
        <authorList>
            <person name="Zaccaron A.Z."/>
            <person name="Chen L.H."/>
            <person name="Samaras A."/>
            <person name="Stergiopoulos I."/>
        </authorList>
    </citation>
    <scope>NUCLEOTIDE SEQUENCE</scope>
    <source>
        <strain evidence="3">Race5_Kim</strain>
    </source>
</reference>